<dbReference type="GO" id="GO:0015914">
    <property type="term" value="P:phospholipid transport"/>
    <property type="evidence" value="ECO:0007669"/>
    <property type="project" value="TreeGrafter"/>
</dbReference>
<dbReference type="FunCoup" id="A0A286UW09">
    <property type="interactions" value="30"/>
</dbReference>
<keyword evidence="8 9" id="KW-0472">Membrane</keyword>
<evidence type="ECO:0000313" key="12">
    <source>
        <dbReference type="EMBL" id="PAV23790.1"/>
    </source>
</evidence>
<gene>
    <name evidence="9" type="primary">MDM12</name>
    <name evidence="12" type="ORF">PNOK_0085800</name>
</gene>
<dbReference type="PANTHER" id="PTHR28204">
    <property type="entry name" value="MITOCHONDRIAL DISTRIBUTION AND MORPHOLOGY PROTEIN 12"/>
    <property type="match status" value="1"/>
</dbReference>
<dbReference type="OrthoDB" id="3356905at2759"/>
<keyword evidence="6" id="KW-0446">Lipid-binding</keyword>
<dbReference type="CDD" id="cd21672">
    <property type="entry name" value="SMP_Mdm12"/>
    <property type="match status" value="1"/>
</dbReference>
<evidence type="ECO:0000256" key="7">
    <source>
        <dbReference type="ARBA" id="ARBA00023128"/>
    </source>
</evidence>
<feature type="region of interest" description="Disordered" evidence="10">
    <location>
        <begin position="227"/>
        <end position="298"/>
    </location>
</feature>
<evidence type="ECO:0000313" key="13">
    <source>
        <dbReference type="Proteomes" id="UP000217199"/>
    </source>
</evidence>
<evidence type="ECO:0000259" key="11">
    <source>
        <dbReference type="PROSITE" id="PS51847"/>
    </source>
</evidence>
<dbReference type="STRING" id="2282107.A0A286UW09"/>
<dbReference type="Proteomes" id="UP000217199">
    <property type="component" value="Unassembled WGS sequence"/>
</dbReference>
<evidence type="ECO:0000256" key="6">
    <source>
        <dbReference type="ARBA" id="ARBA00023121"/>
    </source>
</evidence>
<dbReference type="InterPro" id="IPR027532">
    <property type="entry name" value="Mdm12"/>
</dbReference>
<dbReference type="InterPro" id="IPR031468">
    <property type="entry name" value="SMP_LBD"/>
</dbReference>
<keyword evidence="13" id="KW-1185">Reference proteome</keyword>
<comment type="subcellular location">
    <subcellularLocation>
        <location evidence="1">Membrane</location>
    </subcellularLocation>
    <subcellularLocation>
        <location evidence="9">Mitochondrion outer membrane</location>
        <topology evidence="9">Peripheral membrane protein</topology>
        <orientation evidence="9">Cytoplasmic side</orientation>
    </subcellularLocation>
    <subcellularLocation>
        <location evidence="9">Endoplasmic reticulum membrane</location>
        <topology evidence="9">Peripheral membrane protein</topology>
        <orientation evidence="9">Cytoplasmic side</orientation>
    </subcellularLocation>
    <text evidence="9">The ERMES/MDM complex localizes to a few discrete foci (around 10 per single cell), that represent mitochondria-endoplasmic reticulum junctions. These foci are often found next to mtDNA nucleoids.</text>
</comment>
<comment type="similarity">
    <text evidence="9">Belongs to the MDM12 family.</text>
</comment>
<dbReference type="GO" id="GO:0005789">
    <property type="term" value="C:endoplasmic reticulum membrane"/>
    <property type="evidence" value="ECO:0007669"/>
    <property type="project" value="UniProtKB-SubCell"/>
</dbReference>
<dbReference type="AlphaFoldDB" id="A0A286UW09"/>
<accession>A0A286UW09</accession>
<feature type="region of interest" description="Disordered" evidence="10">
    <location>
        <begin position="68"/>
        <end position="104"/>
    </location>
</feature>
<reference evidence="12 13" key="1">
    <citation type="journal article" date="2017" name="Mol. Ecol.">
        <title>Comparative and population genomic landscape of Phellinus noxius: A hypervariable fungus causing root rot in trees.</title>
        <authorList>
            <person name="Chung C.L."/>
            <person name="Lee T.J."/>
            <person name="Akiba M."/>
            <person name="Lee H.H."/>
            <person name="Kuo T.H."/>
            <person name="Liu D."/>
            <person name="Ke H.M."/>
            <person name="Yokoi T."/>
            <person name="Roa M.B."/>
            <person name="Lu M.J."/>
            <person name="Chang Y.Y."/>
            <person name="Ann P.J."/>
            <person name="Tsai J.N."/>
            <person name="Chen C.Y."/>
            <person name="Tzean S.S."/>
            <person name="Ota Y."/>
            <person name="Hattori T."/>
            <person name="Sahashi N."/>
            <person name="Liou R.F."/>
            <person name="Kikuchi T."/>
            <person name="Tsai I.J."/>
        </authorList>
    </citation>
    <scope>NUCLEOTIDE SEQUENCE [LARGE SCALE GENOMIC DNA]</scope>
    <source>
        <strain evidence="12 13">FFPRI411160</strain>
    </source>
</reference>
<dbReference type="PROSITE" id="PS51847">
    <property type="entry name" value="SMP"/>
    <property type="match status" value="1"/>
</dbReference>
<dbReference type="HAMAP" id="MF_03104">
    <property type="entry name" value="Mdm12"/>
    <property type="match status" value="1"/>
</dbReference>
<organism evidence="12 13">
    <name type="scientific">Pyrrhoderma noxium</name>
    <dbReference type="NCBI Taxonomy" id="2282107"/>
    <lineage>
        <taxon>Eukaryota</taxon>
        <taxon>Fungi</taxon>
        <taxon>Dikarya</taxon>
        <taxon>Basidiomycota</taxon>
        <taxon>Agaricomycotina</taxon>
        <taxon>Agaricomycetes</taxon>
        <taxon>Hymenochaetales</taxon>
        <taxon>Hymenochaetaceae</taxon>
        <taxon>Pyrrhoderma</taxon>
    </lineage>
</organism>
<feature type="region of interest" description="Disordered" evidence="10">
    <location>
        <begin position="384"/>
        <end position="421"/>
    </location>
</feature>
<keyword evidence="2" id="KW-0813">Transport</keyword>
<evidence type="ECO:0000256" key="4">
    <source>
        <dbReference type="ARBA" id="ARBA00022824"/>
    </source>
</evidence>
<dbReference type="GO" id="GO:0032865">
    <property type="term" value="C:ERMES complex"/>
    <property type="evidence" value="ECO:0007669"/>
    <property type="project" value="UniProtKB-UniRule"/>
</dbReference>
<keyword evidence="7 9" id="KW-0496">Mitochondrion</keyword>
<feature type="domain" description="SMP-LTD" evidence="11">
    <location>
        <begin position="1"/>
        <end position="482"/>
    </location>
</feature>
<evidence type="ECO:0000256" key="1">
    <source>
        <dbReference type="ARBA" id="ARBA00004370"/>
    </source>
</evidence>
<dbReference type="GO" id="GO:0008289">
    <property type="term" value="F:lipid binding"/>
    <property type="evidence" value="ECO:0007669"/>
    <property type="project" value="UniProtKB-KW"/>
</dbReference>
<keyword evidence="3 9" id="KW-1000">Mitochondrion outer membrane</keyword>
<dbReference type="GO" id="GO:0045040">
    <property type="term" value="P:protein insertion into mitochondrial outer membrane"/>
    <property type="evidence" value="ECO:0007669"/>
    <property type="project" value="UniProtKB-UniRule"/>
</dbReference>
<comment type="function">
    <text evidence="9">Component of the ERMES/MDM complex, which serves as a molecular tether to connect the endoplasmic reticulum (ER) and mitochondria. Components of this complex are involved in the control of mitochondrial shape and protein biogenesis, and function in nonvesicular lipid trafficking between the ER and mitochondria. MDM12 is required for the interaction of the ER-resident membrane protein MMM1 and the outer mitochondrial membrane-resident beta-barrel protein MDM10. The MDM12-MMM1 subcomplex functions in the major beta-barrel assembly pathway that is responsible for biogenesis of all mitochondrial outer membrane beta-barrel proteins, and acts in a late step after the SAM complex. The MDM10-MDM12-MMM1 subcomplex further acts in the TOM40-specific pathway after the action of the MDM12-MMM1 complex. Essential for establishing and maintaining the structure of mitochondria and maintenance of mtDNA nucleoids.</text>
</comment>
<name>A0A286UW09_9AGAM</name>
<protein>
    <recommendedName>
        <fullName evidence="9">Mitochondrial distribution and morphology protein 12</fullName>
    </recommendedName>
    <alternativeName>
        <fullName evidence="9">Mitochondrial inheritance component MDM12</fullName>
    </alternativeName>
</protein>
<feature type="compositionally biased region" description="Low complexity" evidence="10">
    <location>
        <begin position="277"/>
        <end position="295"/>
    </location>
</feature>
<evidence type="ECO:0000256" key="9">
    <source>
        <dbReference type="HAMAP-Rule" id="MF_03104"/>
    </source>
</evidence>
<evidence type="ECO:0000256" key="2">
    <source>
        <dbReference type="ARBA" id="ARBA00022448"/>
    </source>
</evidence>
<proteinExistence type="inferred from homology"/>
<evidence type="ECO:0000256" key="3">
    <source>
        <dbReference type="ARBA" id="ARBA00022787"/>
    </source>
</evidence>
<dbReference type="InParanoid" id="A0A286UW09"/>
<keyword evidence="4 9" id="KW-0256">Endoplasmic reticulum</keyword>
<keyword evidence="5" id="KW-0445">Lipid transport</keyword>
<comment type="caution">
    <text evidence="12">The sequence shown here is derived from an EMBL/GenBank/DDBJ whole genome shotgun (WGS) entry which is preliminary data.</text>
</comment>
<evidence type="ECO:0000256" key="10">
    <source>
        <dbReference type="SAM" id="MobiDB-lite"/>
    </source>
</evidence>
<dbReference type="PANTHER" id="PTHR28204:SF1">
    <property type="entry name" value="MITOCHONDRIAL DISTRIBUTION AND MORPHOLOGY PROTEIN 12"/>
    <property type="match status" value="1"/>
</dbReference>
<evidence type="ECO:0000256" key="8">
    <source>
        <dbReference type="ARBA" id="ARBA00023136"/>
    </source>
</evidence>
<dbReference type="Pfam" id="PF26544">
    <property type="entry name" value="Mdm12"/>
    <property type="match status" value="2"/>
</dbReference>
<feature type="compositionally biased region" description="Polar residues" evidence="10">
    <location>
        <begin position="393"/>
        <end position="421"/>
    </location>
</feature>
<comment type="subunit">
    <text evidence="9">Component of the ER-mitochondria encounter structure (ERMES) or MDM complex, composed of MMM1, MDM10, MDM12 and MDM34. A MMM1 homodimer associates with one molecule of MDM12 on each side in a pairwise head-to-tail manner, and the SMP-LTD domains of MMM1 and MDM12 generate a continuous hydrophobic tunnel for phospholipid trafficking.</text>
</comment>
<sequence>MSLDLAWDKLDAELASRLIEALNRQLSSVQRPSFIGPVEVTSFDFGTVCPDVELVDMRDIYRDFLEDSEEEDNGVDNSRGQGSGFGSSDRRRNEDDGVGYGAFGGDEEFEWVPRPRRGKDNDVARALADEAPSYHPVMPHMRYGGGGSGGPPSPGYSPGFGPGFSFSGAGFGPRFNFPPPNVSRSGSAGSVGLGMNMGMSVPNLADMRPGLTGTRSGGMASSMYAATPTARRPLANTNSLDRDRNVINLSDSAPPSPTFGVNGGHAPLNSLPPSPSPSSHSLSSSRCSSDSLSPPENSVLIKNTHPDLQLHLRVLYHSDLRLTLSTSLLINYPSPGFLSLPIKLAVTGLEFAGEVVVAYEGTKSPRRVHICLIDELDPYSPFAFAPNRKNKEGSGSNTTSDMDSVGASASQDSDLHTTSASVKPLPIGTRLLPAIYIESEIGQADKHVLKNVTRVEKFITDVIRKTIEDELVFPNFHTIILGDG</sequence>
<dbReference type="EMBL" id="NBII01000001">
    <property type="protein sequence ID" value="PAV23790.1"/>
    <property type="molecule type" value="Genomic_DNA"/>
</dbReference>
<evidence type="ECO:0000256" key="5">
    <source>
        <dbReference type="ARBA" id="ARBA00023055"/>
    </source>
</evidence>
<dbReference type="GO" id="GO:1990456">
    <property type="term" value="P:mitochondrion-endoplasmic reticulum membrane tethering"/>
    <property type="evidence" value="ECO:0007669"/>
    <property type="project" value="TreeGrafter"/>
</dbReference>